<proteinExistence type="predicted"/>
<name>A0A1V1NV90_9BACT</name>
<protein>
    <submittedName>
        <fullName evidence="1">Uncharacterized protein</fullName>
    </submittedName>
</protein>
<comment type="caution">
    <text evidence="1">The sequence shown here is derived from an EMBL/GenBank/DDBJ whole genome shotgun (WGS) entry which is preliminary data.</text>
</comment>
<organism evidence="1 2">
    <name type="scientific">Candidatus Magnetoglobus multicellularis str. Araruama</name>
    <dbReference type="NCBI Taxonomy" id="890399"/>
    <lineage>
        <taxon>Bacteria</taxon>
        <taxon>Pseudomonadati</taxon>
        <taxon>Thermodesulfobacteriota</taxon>
        <taxon>Desulfobacteria</taxon>
        <taxon>Desulfobacterales</taxon>
        <taxon>Desulfobacteraceae</taxon>
        <taxon>Candidatus Magnetoglobus</taxon>
    </lineage>
</organism>
<evidence type="ECO:0000313" key="2">
    <source>
        <dbReference type="Proteomes" id="UP000189670"/>
    </source>
</evidence>
<reference evidence="2" key="1">
    <citation type="submission" date="2012-11" db="EMBL/GenBank/DDBJ databases">
        <authorList>
            <person name="Lucero-Rivera Y.E."/>
            <person name="Tovar-Ramirez D."/>
        </authorList>
    </citation>
    <scope>NUCLEOTIDE SEQUENCE [LARGE SCALE GENOMIC DNA]</scope>
    <source>
        <strain evidence="2">Araruama</strain>
    </source>
</reference>
<dbReference type="EMBL" id="ATBP01001945">
    <property type="protein sequence ID" value="ETR66500.1"/>
    <property type="molecule type" value="Genomic_DNA"/>
</dbReference>
<sequence length="187" mass="21091">MLNNNQPESLNTLFNHPGINQLINLRWPKAARLSLIILLLNGWKGDEEWQPPKDLDSLTLRQYLIIYLNRSVRCKKVTPNPPLAFLRVSADRINDRLIILLRALGPEALSTDPSLPLRLRHEVDKIPILSEPHRRLLSTHIIPMSSGTAQGTGAGIDRSGYARSGPLTTLLPSQFALPDDVLLWRYL</sequence>
<dbReference type="Proteomes" id="UP000189670">
    <property type="component" value="Unassembled WGS sequence"/>
</dbReference>
<gene>
    <name evidence="1" type="ORF">OMM_12724</name>
</gene>
<feature type="non-terminal residue" evidence="1">
    <location>
        <position position="187"/>
    </location>
</feature>
<evidence type="ECO:0000313" key="1">
    <source>
        <dbReference type="EMBL" id="ETR66500.1"/>
    </source>
</evidence>
<accession>A0A1V1NV90</accession>
<dbReference type="AlphaFoldDB" id="A0A1V1NV90"/>